<organism evidence="1">
    <name type="scientific">Serratia fonticola</name>
    <dbReference type="NCBI Taxonomy" id="47917"/>
    <lineage>
        <taxon>Bacteria</taxon>
        <taxon>Pseudomonadati</taxon>
        <taxon>Pseudomonadota</taxon>
        <taxon>Gammaproteobacteria</taxon>
        <taxon>Enterobacterales</taxon>
        <taxon>Yersiniaceae</taxon>
        <taxon>Serratia</taxon>
    </lineage>
</organism>
<dbReference type="EMBL" id="CABEEZ010000008">
    <property type="protein sequence ID" value="VTR14916.1"/>
    <property type="molecule type" value="Genomic_DNA"/>
</dbReference>
<accession>A0A4U9T636</accession>
<sequence length="85" mass="9402">MEPERGIKRVILSDGAIKHVVVEDAMGNERSLAAVDYISEGIQPPLETLPEVPARKSKKVQEDWLSTLGTGQRLLLPIRHDIADC</sequence>
<gene>
    <name evidence="1" type="ORF">NCTC12965_00065</name>
</gene>
<protein>
    <submittedName>
        <fullName evidence="1">Uncharacterized protein</fullName>
    </submittedName>
</protein>
<reference evidence="1" key="1">
    <citation type="submission" date="2019-05" db="EMBL/GenBank/DDBJ databases">
        <authorList>
            <consortium name="Pathogen Informatics"/>
        </authorList>
    </citation>
    <scope>NUCLEOTIDE SEQUENCE [LARGE SCALE GENOMIC DNA]</scope>
    <source>
        <strain evidence="1">NCTC12965</strain>
    </source>
</reference>
<evidence type="ECO:0000313" key="1">
    <source>
        <dbReference type="EMBL" id="VTR14916.1"/>
    </source>
</evidence>
<name>A0A4U9T636_SERFO</name>
<proteinExistence type="predicted"/>
<dbReference type="AlphaFoldDB" id="A0A4U9T636"/>